<dbReference type="InterPro" id="IPR002401">
    <property type="entry name" value="Cyt_P450_E_grp-I"/>
</dbReference>
<comment type="cofactor">
    <cofactor evidence="6">
        <name>heme</name>
        <dbReference type="ChEBI" id="CHEBI:30413"/>
    </cofactor>
</comment>
<organism evidence="9 10">
    <name type="scientific">Papaver somniferum</name>
    <name type="common">Opium poppy</name>
    <dbReference type="NCBI Taxonomy" id="3469"/>
    <lineage>
        <taxon>Eukaryota</taxon>
        <taxon>Viridiplantae</taxon>
        <taxon>Streptophyta</taxon>
        <taxon>Embryophyta</taxon>
        <taxon>Tracheophyta</taxon>
        <taxon>Spermatophyta</taxon>
        <taxon>Magnoliopsida</taxon>
        <taxon>Ranunculales</taxon>
        <taxon>Papaveraceae</taxon>
        <taxon>Papaveroideae</taxon>
        <taxon>Papaver</taxon>
    </lineage>
</organism>
<keyword evidence="7" id="KW-0503">Monooxygenase</keyword>
<sequence>MLIIIRMIKAKSMSLTMEFANHINHFLVTPLVITLIIGFVWMVTILKRYLLNRTIRTNNLLSRSFTSPPVVPGLPIIGNLRQLKNKKIHQILANWAEIYGPIYSIKVGAFTIVILNSTDVVKEAIATKFSSISKRKLTNAMQTLATDIIITSDTNEFHKMARRHIVSSVLGAGAQRRHREHRDTMMDNIVRNLQAHAKENPLKPVNFRLIFQNEMFSLTLKQALGMDAVGSSKYIEGLGETLSRDEILKVLVLDPLSGGTEVEWRDYFPYLRWLPNKSFELDIGRMVTRRLEVMKTLIEEQQKRISSGEGINCHLDWLMSEGKTLTKTQISMLIWETILVGSETTLQTAEWAMYKLAKHPTYQDHLFYEIQKVCGNNKCTEEQFSEVTYLSAVFHETLRRYPPIPIGSLRNVHQDTRLGGYDIPAGTQVAVNFYGCNMNKKQWDSPEQWKPKRFLDSNHDLRDLYKTMSFGGGKRVCPGALQGRSVTCIAIARCIQEFKWSLELGRQEEDITPELHPLLAIITPR</sequence>
<dbReference type="Gramene" id="RZC47573">
    <property type="protein sequence ID" value="RZC47573"/>
    <property type="gene ID" value="C5167_040529"/>
</dbReference>
<feature type="transmembrane region" description="Helical" evidence="8">
    <location>
        <begin position="23"/>
        <end position="46"/>
    </location>
</feature>
<dbReference type="SUPFAM" id="SSF48264">
    <property type="entry name" value="Cytochrome P450"/>
    <property type="match status" value="1"/>
</dbReference>
<dbReference type="GO" id="GO:0033075">
    <property type="term" value="P:isoquinoline alkaloid biosynthetic process"/>
    <property type="evidence" value="ECO:0007669"/>
    <property type="project" value="UniProtKB-ARBA"/>
</dbReference>
<dbReference type="Pfam" id="PF00067">
    <property type="entry name" value="p450"/>
    <property type="match status" value="1"/>
</dbReference>
<keyword evidence="5 8" id="KW-0472">Membrane</keyword>
<dbReference type="PANTHER" id="PTHR47283">
    <property type="entry name" value="ENT-KAURENE OXIDASE, CHLOROPLASTIC"/>
    <property type="match status" value="1"/>
</dbReference>
<evidence type="ECO:0000256" key="6">
    <source>
        <dbReference type="PIRSR" id="PIRSR602401-1"/>
    </source>
</evidence>
<evidence type="ECO:0000256" key="5">
    <source>
        <dbReference type="ARBA" id="ARBA00023136"/>
    </source>
</evidence>
<comment type="subcellular location">
    <subcellularLocation>
        <location evidence="1">Membrane</location>
        <topology evidence="1">Single-pass membrane protein</topology>
    </subcellularLocation>
</comment>
<dbReference type="OrthoDB" id="2789670at2759"/>
<protein>
    <recommendedName>
        <fullName evidence="11">Ent-kaurene oxidase</fullName>
    </recommendedName>
</protein>
<dbReference type="PANTHER" id="PTHR47283:SF1">
    <property type="entry name" value="ENT-KAURENE OXIDASE, CHLOROPLASTIC"/>
    <property type="match status" value="1"/>
</dbReference>
<keyword evidence="4 8" id="KW-1133">Transmembrane helix</keyword>
<dbReference type="InterPro" id="IPR001128">
    <property type="entry name" value="Cyt_P450"/>
</dbReference>
<evidence type="ECO:0000313" key="10">
    <source>
        <dbReference type="Proteomes" id="UP000316621"/>
    </source>
</evidence>
<dbReference type="PRINTS" id="PR00385">
    <property type="entry name" value="P450"/>
</dbReference>
<keyword evidence="6 7" id="KW-0479">Metal-binding</keyword>
<evidence type="ECO:0000256" key="8">
    <source>
        <dbReference type="SAM" id="Phobius"/>
    </source>
</evidence>
<evidence type="ECO:0000256" key="1">
    <source>
        <dbReference type="ARBA" id="ARBA00004167"/>
    </source>
</evidence>
<dbReference type="GO" id="GO:0009686">
    <property type="term" value="P:gibberellin biosynthetic process"/>
    <property type="evidence" value="ECO:0007669"/>
    <property type="project" value="InterPro"/>
</dbReference>
<accession>A0A4Y7IF74</accession>
<dbReference type="GO" id="GO:0009707">
    <property type="term" value="C:chloroplast outer membrane"/>
    <property type="evidence" value="ECO:0007669"/>
    <property type="project" value="TreeGrafter"/>
</dbReference>
<proteinExistence type="inferred from homology"/>
<dbReference type="GO" id="GO:0020037">
    <property type="term" value="F:heme binding"/>
    <property type="evidence" value="ECO:0007669"/>
    <property type="project" value="InterPro"/>
</dbReference>
<dbReference type="InterPro" id="IPR036396">
    <property type="entry name" value="Cyt_P450_sf"/>
</dbReference>
<evidence type="ECO:0000256" key="2">
    <source>
        <dbReference type="ARBA" id="ARBA00010617"/>
    </source>
</evidence>
<evidence type="ECO:0000313" key="9">
    <source>
        <dbReference type="EMBL" id="RZC47573.1"/>
    </source>
</evidence>
<dbReference type="OMA" id="TQEEHSG"/>
<dbReference type="AlphaFoldDB" id="A0A4Y7IF74"/>
<dbReference type="PRINTS" id="PR00463">
    <property type="entry name" value="EP450I"/>
</dbReference>
<dbReference type="InterPro" id="IPR044225">
    <property type="entry name" value="KO_chloroplastic"/>
</dbReference>
<dbReference type="Proteomes" id="UP000316621">
    <property type="component" value="Chromosome 1"/>
</dbReference>
<evidence type="ECO:0000256" key="7">
    <source>
        <dbReference type="RuleBase" id="RU000461"/>
    </source>
</evidence>
<dbReference type="Gene3D" id="1.10.630.10">
    <property type="entry name" value="Cytochrome P450"/>
    <property type="match status" value="1"/>
</dbReference>
<keyword evidence="3 8" id="KW-0812">Transmembrane</keyword>
<keyword evidence="10" id="KW-1185">Reference proteome</keyword>
<keyword evidence="6 7" id="KW-0349">Heme</keyword>
<dbReference type="STRING" id="3469.A0A4Y7IF74"/>
<dbReference type="GO" id="GO:0010241">
    <property type="term" value="P:ent-kaurene oxidation to kaurenoic acid"/>
    <property type="evidence" value="ECO:0007669"/>
    <property type="project" value="InterPro"/>
</dbReference>
<evidence type="ECO:0008006" key="11">
    <source>
        <dbReference type="Google" id="ProtNLM"/>
    </source>
</evidence>
<reference evidence="9 10" key="1">
    <citation type="journal article" date="2018" name="Science">
        <title>The opium poppy genome and morphinan production.</title>
        <authorList>
            <person name="Guo L."/>
            <person name="Winzer T."/>
            <person name="Yang X."/>
            <person name="Li Y."/>
            <person name="Ning Z."/>
            <person name="He Z."/>
            <person name="Teodor R."/>
            <person name="Lu Y."/>
            <person name="Bowser T.A."/>
            <person name="Graham I.A."/>
            <person name="Ye K."/>
        </authorList>
    </citation>
    <scope>NUCLEOTIDE SEQUENCE [LARGE SCALE GENOMIC DNA]</scope>
    <source>
        <strain evidence="10">cv. HN1</strain>
        <tissue evidence="9">Leaves</tissue>
    </source>
</reference>
<evidence type="ECO:0000256" key="3">
    <source>
        <dbReference type="ARBA" id="ARBA00022692"/>
    </source>
</evidence>
<dbReference type="GO" id="GO:0005783">
    <property type="term" value="C:endoplasmic reticulum"/>
    <property type="evidence" value="ECO:0007669"/>
    <property type="project" value="TreeGrafter"/>
</dbReference>
<dbReference type="EMBL" id="CM010715">
    <property type="protein sequence ID" value="RZC47573.1"/>
    <property type="molecule type" value="Genomic_DNA"/>
</dbReference>
<dbReference type="GO" id="GO:0016709">
    <property type="term" value="F:oxidoreductase activity, acting on paired donors, with incorporation or reduction of molecular oxygen, NAD(P)H as one donor, and incorporation of one atom of oxygen"/>
    <property type="evidence" value="ECO:0007669"/>
    <property type="project" value="TreeGrafter"/>
</dbReference>
<dbReference type="GO" id="GO:0052615">
    <property type="term" value="F:ent-kaurene oxidase activity"/>
    <property type="evidence" value="ECO:0007669"/>
    <property type="project" value="InterPro"/>
</dbReference>
<feature type="binding site" description="axial binding residue" evidence="6">
    <location>
        <position position="477"/>
    </location>
    <ligand>
        <name>heme</name>
        <dbReference type="ChEBI" id="CHEBI:30413"/>
    </ligand>
    <ligandPart>
        <name>Fe</name>
        <dbReference type="ChEBI" id="CHEBI:18248"/>
    </ligandPart>
</feature>
<dbReference type="InterPro" id="IPR017972">
    <property type="entry name" value="Cyt_P450_CS"/>
</dbReference>
<keyword evidence="7" id="KW-0560">Oxidoreductase</keyword>
<dbReference type="GO" id="GO:0005506">
    <property type="term" value="F:iron ion binding"/>
    <property type="evidence" value="ECO:0007669"/>
    <property type="project" value="InterPro"/>
</dbReference>
<keyword evidence="6 7" id="KW-0408">Iron</keyword>
<comment type="similarity">
    <text evidence="2 7">Belongs to the cytochrome P450 family.</text>
</comment>
<gene>
    <name evidence="9" type="ORF">C5167_040529</name>
</gene>
<dbReference type="PROSITE" id="PS00086">
    <property type="entry name" value="CYTOCHROME_P450"/>
    <property type="match status" value="1"/>
</dbReference>
<evidence type="ECO:0000256" key="4">
    <source>
        <dbReference type="ARBA" id="ARBA00022989"/>
    </source>
</evidence>
<name>A0A4Y7IF74_PAPSO</name>